<dbReference type="VEuPathDB" id="PiroplasmaDB:BOVATA_021180"/>
<gene>
    <name evidence="2" type="ORF">BOVATA_021180</name>
</gene>
<evidence type="ECO:0000256" key="1">
    <source>
        <dbReference type="SAM" id="MobiDB-lite"/>
    </source>
</evidence>
<dbReference type="AlphaFoldDB" id="A0A2H6KCB0"/>
<feature type="compositionally biased region" description="Polar residues" evidence="1">
    <location>
        <begin position="1"/>
        <end position="11"/>
    </location>
</feature>
<name>A0A2H6KCB0_9APIC</name>
<dbReference type="GeneID" id="39874395"/>
<protein>
    <submittedName>
        <fullName evidence="2">Uncharacterized protein</fullName>
    </submittedName>
</protein>
<dbReference type="OrthoDB" id="365702at2759"/>
<feature type="compositionally biased region" description="Basic and acidic residues" evidence="1">
    <location>
        <begin position="12"/>
        <end position="27"/>
    </location>
</feature>
<organism evidence="2 3">
    <name type="scientific">Babesia ovata</name>
    <dbReference type="NCBI Taxonomy" id="189622"/>
    <lineage>
        <taxon>Eukaryota</taxon>
        <taxon>Sar</taxon>
        <taxon>Alveolata</taxon>
        <taxon>Apicomplexa</taxon>
        <taxon>Aconoidasida</taxon>
        <taxon>Piroplasmida</taxon>
        <taxon>Babesiidae</taxon>
        <taxon>Babesia</taxon>
    </lineage>
</organism>
<accession>A0A2H6KCB0</accession>
<dbReference type="RefSeq" id="XP_028866868.1">
    <property type="nucleotide sequence ID" value="XM_029011035.1"/>
</dbReference>
<comment type="caution">
    <text evidence="2">The sequence shown here is derived from an EMBL/GenBank/DDBJ whole genome shotgun (WGS) entry which is preliminary data.</text>
</comment>
<evidence type="ECO:0000313" key="3">
    <source>
        <dbReference type="Proteomes" id="UP000236319"/>
    </source>
</evidence>
<dbReference type="EMBL" id="BDSA01000002">
    <property type="protein sequence ID" value="GBE60625.1"/>
    <property type="molecule type" value="Genomic_DNA"/>
</dbReference>
<sequence length="457" mass="51305">MRSKGSPTNSDGHSRETEDIFSEDVKDPSMFMIQSSDEDEEEYLYGSTSTPLESKSVERGTNRNHDFLSAKVNRQYRLGEELYQHDLKADVLLSQINQFFEQSMASLVAAGAKALDDSNTSKDNCKQLPERLQHTQSEDVETVASIVGQDYRNHTVKNCLDTRKRRRKQNTKYHYNEDTASCDGITDEVNSPSSIYVPCNPSNGYKRSSARRTRGKFVNADQMFDVDEQCGVLTPKVLDDEFNGELKVKKPNKRKCSKSKNSKSTLENTAVVSPNVQITAATMRRTTPRVNVKQTRKGKNNKLVAEQMSQKSTGVRNICLKFVIIDENCSVIKDERLEKVIVRHDERIGNLAAKFGKLFDLDENKYKDVKIYIDGDLQPHDIAIGSEMLEIEDGMQVDVKFPQKDAGECLDAVCESTQVAAGYAPSNVVGHIAANDCATEPRDWVSGALFEEVIEID</sequence>
<proteinExistence type="predicted"/>
<evidence type="ECO:0000313" key="2">
    <source>
        <dbReference type="EMBL" id="GBE60625.1"/>
    </source>
</evidence>
<dbReference type="Proteomes" id="UP000236319">
    <property type="component" value="Unassembled WGS sequence"/>
</dbReference>
<reference evidence="2 3" key="1">
    <citation type="journal article" date="2017" name="BMC Genomics">
        <title>Whole-genome assembly of Babesia ovata and comparative genomics between closely related pathogens.</title>
        <authorList>
            <person name="Yamagishi J."/>
            <person name="Asada M."/>
            <person name="Hakimi H."/>
            <person name="Tanaka T.Q."/>
            <person name="Sugimoto C."/>
            <person name="Kawazu S."/>
        </authorList>
    </citation>
    <scope>NUCLEOTIDE SEQUENCE [LARGE SCALE GENOMIC DNA]</scope>
    <source>
        <strain evidence="2 3">Miyake</strain>
    </source>
</reference>
<feature type="region of interest" description="Disordered" evidence="1">
    <location>
        <begin position="1"/>
        <end position="29"/>
    </location>
</feature>
<keyword evidence="3" id="KW-1185">Reference proteome</keyword>